<dbReference type="Pfam" id="PF14939">
    <property type="entry name" value="DCAF15_WD40"/>
    <property type="match status" value="1"/>
</dbReference>
<dbReference type="Proteomes" id="UP000192578">
    <property type="component" value="Unassembled WGS sequence"/>
</dbReference>
<protein>
    <recommendedName>
        <fullName evidence="2">DDB1- and CUL4-associated factor 15 WD40 repeat-containing domain-containing protein</fullName>
    </recommendedName>
</protein>
<gene>
    <name evidence="3" type="ORF">BV898_04650</name>
</gene>
<comment type="caution">
    <text evidence="3">The sequence shown here is derived from an EMBL/GenBank/DDBJ whole genome shotgun (WGS) entry which is preliminary data.</text>
</comment>
<dbReference type="InterPro" id="IPR032734">
    <property type="entry name" value="DCAF15_WD40"/>
</dbReference>
<accession>A0A1W0X1V0</accession>
<sequence>MSLSVYDFDASDEEEHPPLSDSSWSTEESSDGEFSDDRHDDNLSINDRDALFNRIPSNPPINDRDALFNRIANNQPINDRDALFSRIPSNPPINRSFTATTPHILRKITPHLSITSSVLQRGAYSVGNLAHWLLARETGWNCVPRNFGHPQRSMGSLGILRSVSLREIVEDENKMLNGCHVFLGFTQDCRYLLSYTLDGPNEPFQFDLEEVLEGAPITCHIHFWSFRPFSRATRITDSIRVFLDIANLPDKADYMQCRIGQWPDDDSRIVFLASWVGGSSFGDRDTDHHVALSVIPVPEVAATSGDSGSTTSGDSGATTSGLVAASPVGFHTSCISHPDPAPLGVSLSVPDLIVMHSGEFLFLYRFGREKVANLKRISGEVSPEVSEPTSRKRKSPEDGPPTCNPKASAICGDDFELKVEREEVADLEDVCSGIAPKLSELTSRKRKYFDIPPPKWDAKAPPVWGDFFELNVGDAGIWEVFLGDGTSHLIDISGERRSHHPLENVFRHTGAPTVIGKIDDRIDFGSIRIDIVMENAFQTLKTVAAFDIIMTRSFTCRLESVGAQRPEVVLNACIFLDGLKKFTTGGRARPALRKSSFVVPFSVLFNYRSGSCHVQYHRNGLAELTGPVVGHRNQTRELEKRFAALEKGRRGKQVMRSVHWMDNLNMSRGGDSVKSLFSPDGSVELTL</sequence>
<dbReference type="OrthoDB" id="6354267at2759"/>
<evidence type="ECO:0000313" key="3">
    <source>
        <dbReference type="EMBL" id="OQV21443.1"/>
    </source>
</evidence>
<keyword evidence="4" id="KW-1185">Reference proteome</keyword>
<reference evidence="4" key="1">
    <citation type="submission" date="2017-01" db="EMBL/GenBank/DDBJ databases">
        <title>Comparative genomics of anhydrobiosis in the tardigrade Hypsibius dujardini.</title>
        <authorList>
            <person name="Yoshida Y."/>
            <person name="Koutsovoulos G."/>
            <person name="Laetsch D."/>
            <person name="Stevens L."/>
            <person name="Kumar S."/>
            <person name="Horikawa D."/>
            <person name="Ishino K."/>
            <person name="Komine S."/>
            <person name="Tomita M."/>
            <person name="Blaxter M."/>
            <person name="Arakawa K."/>
        </authorList>
    </citation>
    <scope>NUCLEOTIDE SEQUENCE [LARGE SCALE GENOMIC DNA]</scope>
    <source>
        <strain evidence="4">Z151</strain>
    </source>
</reference>
<organism evidence="3 4">
    <name type="scientific">Hypsibius exemplaris</name>
    <name type="common">Freshwater tardigrade</name>
    <dbReference type="NCBI Taxonomy" id="2072580"/>
    <lineage>
        <taxon>Eukaryota</taxon>
        <taxon>Metazoa</taxon>
        <taxon>Ecdysozoa</taxon>
        <taxon>Tardigrada</taxon>
        <taxon>Eutardigrada</taxon>
        <taxon>Parachela</taxon>
        <taxon>Hypsibioidea</taxon>
        <taxon>Hypsibiidae</taxon>
        <taxon>Hypsibius</taxon>
    </lineage>
</organism>
<dbReference type="CDD" id="cd20917">
    <property type="entry name" value="DCAF15-NTD"/>
    <property type="match status" value="1"/>
</dbReference>
<dbReference type="EMBL" id="MTYJ01000023">
    <property type="protein sequence ID" value="OQV21443.1"/>
    <property type="molecule type" value="Genomic_DNA"/>
</dbReference>
<feature type="region of interest" description="Disordered" evidence="1">
    <location>
        <begin position="379"/>
        <end position="406"/>
    </location>
</feature>
<evidence type="ECO:0000313" key="4">
    <source>
        <dbReference type="Proteomes" id="UP000192578"/>
    </source>
</evidence>
<dbReference type="AlphaFoldDB" id="A0A1W0X1V0"/>
<evidence type="ECO:0000256" key="1">
    <source>
        <dbReference type="SAM" id="MobiDB-lite"/>
    </source>
</evidence>
<feature type="region of interest" description="Disordered" evidence="1">
    <location>
        <begin position="1"/>
        <end position="40"/>
    </location>
</feature>
<proteinExistence type="predicted"/>
<feature type="domain" description="DDB1- and CUL4-associated factor 15 WD40 repeat-containing" evidence="2">
    <location>
        <begin position="162"/>
        <end position="361"/>
    </location>
</feature>
<evidence type="ECO:0000259" key="2">
    <source>
        <dbReference type="Pfam" id="PF14939"/>
    </source>
</evidence>
<name>A0A1W0X1V0_HYPEX</name>